<evidence type="ECO:0000313" key="2">
    <source>
        <dbReference type="EMBL" id="CAF4799992.1"/>
    </source>
</evidence>
<dbReference type="Pfam" id="PF13517">
    <property type="entry name" value="FG-GAP_3"/>
    <property type="match status" value="1"/>
</dbReference>
<organism evidence="2 3">
    <name type="scientific">Rotaria socialis</name>
    <dbReference type="NCBI Taxonomy" id="392032"/>
    <lineage>
        <taxon>Eukaryota</taxon>
        <taxon>Metazoa</taxon>
        <taxon>Spiralia</taxon>
        <taxon>Gnathifera</taxon>
        <taxon>Rotifera</taxon>
        <taxon>Eurotatoria</taxon>
        <taxon>Bdelloidea</taxon>
        <taxon>Philodinida</taxon>
        <taxon>Philodinidae</taxon>
        <taxon>Rotaria</taxon>
    </lineage>
</organism>
<sequence length="113" mass="12594">MAMFGNFDQDTQIDVVVVDPHNDEVHLLLRYANKTFATTTTYDGTVGSFPCFVAVADFNGDNQSDIVIVNYKTDEVLLLTNYFILPLARQTNHFVEQGSASSSVIAYDFNNDT</sequence>
<feature type="non-terminal residue" evidence="2">
    <location>
        <position position="1"/>
    </location>
</feature>
<dbReference type="InterPro" id="IPR013517">
    <property type="entry name" value="FG-GAP"/>
</dbReference>
<comment type="caution">
    <text evidence="2">The sequence shown here is derived from an EMBL/GenBank/DDBJ whole genome shotgun (WGS) entry which is preliminary data.</text>
</comment>
<dbReference type="EMBL" id="CAJOBP010048114">
    <property type="protein sequence ID" value="CAF4799992.1"/>
    <property type="molecule type" value="Genomic_DNA"/>
</dbReference>
<accession>A0A821PDY7</accession>
<gene>
    <name evidence="2" type="ORF">UJA718_LOCUS41245</name>
</gene>
<protein>
    <recommendedName>
        <fullName evidence="4">VCBS repeat-containing protein</fullName>
    </recommendedName>
</protein>
<dbReference type="Gene3D" id="2.130.10.130">
    <property type="entry name" value="Integrin alpha, N-terminal"/>
    <property type="match status" value="1"/>
</dbReference>
<dbReference type="SUPFAM" id="SSF69318">
    <property type="entry name" value="Integrin alpha N-terminal domain"/>
    <property type="match status" value="1"/>
</dbReference>
<evidence type="ECO:0008006" key="4">
    <source>
        <dbReference type="Google" id="ProtNLM"/>
    </source>
</evidence>
<keyword evidence="3" id="KW-1185">Reference proteome</keyword>
<evidence type="ECO:0000256" key="1">
    <source>
        <dbReference type="ARBA" id="ARBA00022729"/>
    </source>
</evidence>
<evidence type="ECO:0000313" key="3">
    <source>
        <dbReference type="Proteomes" id="UP000663873"/>
    </source>
</evidence>
<keyword evidence="1" id="KW-0732">Signal</keyword>
<dbReference type="InterPro" id="IPR028994">
    <property type="entry name" value="Integrin_alpha_N"/>
</dbReference>
<reference evidence="2" key="1">
    <citation type="submission" date="2021-02" db="EMBL/GenBank/DDBJ databases">
        <authorList>
            <person name="Nowell W R."/>
        </authorList>
    </citation>
    <scope>NUCLEOTIDE SEQUENCE</scope>
</reference>
<dbReference type="AlphaFoldDB" id="A0A821PDY7"/>
<proteinExistence type="predicted"/>
<dbReference type="Proteomes" id="UP000663873">
    <property type="component" value="Unassembled WGS sequence"/>
</dbReference>
<name>A0A821PDY7_9BILA</name>